<dbReference type="InterPro" id="IPR036873">
    <property type="entry name" value="Rhodanese-like_dom_sf"/>
</dbReference>
<comment type="caution">
    <text evidence="2">The sequence shown here is derived from an EMBL/GenBank/DDBJ whole genome shotgun (WGS) entry which is preliminary data.</text>
</comment>
<dbReference type="GO" id="GO:0071277">
    <property type="term" value="P:cellular response to calcium ion"/>
    <property type="evidence" value="ECO:0007669"/>
    <property type="project" value="InterPro"/>
</dbReference>
<accession>A0A836C0G9</accession>
<gene>
    <name evidence="2" type="ORF">HYH03_007506</name>
</gene>
<sequence length="381" mass="39279">MAAPSLMQKASRAGARPARSAVKAMAQQRAQAKTAVPKTLAAGLLASSVLLQTGPARADDLDSTVESVVGAVKATGEVVKAGIITLQSGVKLLKDGYDVAAPYAKQAVDTVAPVVVEAAKKTAELAQPAIEAAAPAISSTVTDVLTSTGVDFSKFGAAADKVVDVTETAVSAASPVARSLADVLTTTEPVLLGEYALGAVALWYLTPAFFGLFRGYAGNVTAAVALDTVANESAILIDIRPAREKEASGVPDVPGAAASKLLEVEFAALEDKKLRSQLKDPNFIEAQTTALQIAALRRLGTGTKIILLDRYGPLAEAVAKELAKKGYGRVFTVAGGFDGRGGWVQSKLQIKPFTSASLSFTAPSFARTGTTSTRRLPAPRS</sequence>
<dbReference type="OrthoDB" id="2015023at2759"/>
<proteinExistence type="predicted"/>
<dbReference type="CDD" id="cd00158">
    <property type="entry name" value="RHOD"/>
    <property type="match status" value="1"/>
</dbReference>
<dbReference type="EMBL" id="JAEHOE010000031">
    <property type="protein sequence ID" value="KAG2494454.1"/>
    <property type="molecule type" value="Genomic_DNA"/>
</dbReference>
<dbReference type="PANTHER" id="PTHR34209">
    <property type="entry name" value="RHODANESE/CELL CYCLE CONTROL PHOSPHATASE SUPERFAMILY PROTEIN"/>
    <property type="match status" value="1"/>
</dbReference>
<dbReference type="InterPro" id="IPR001763">
    <property type="entry name" value="Rhodanese-like_dom"/>
</dbReference>
<dbReference type="PANTHER" id="PTHR34209:SF1">
    <property type="entry name" value="CALCIUM SENSING RECEPTOR, CHLOROPLASTIC"/>
    <property type="match status" value="1"/>
</dbReference>
<organism evidence="2 3">
    <name type="scientific">Edaphochlamys debaryana</name>
    <dbReference type="NCBI Taxonomy" id="47281"/>
    <lineage>
        <taxon>Eukaryota</taxon>
        <taxon>Viridiplantae</taxon>
        <taxon>Chlorophyta</taxon>
        <taxon>core chlorophytes</taxon>
        <taxon>Chlorophyceae</taxon>
        <taxon>CS clade</taxon>
        <taxon>Chlamydomonadales</taxon>
        <taxon>Chlamydomonadales incertae sedis</taxon>
        <taxon>Edaphochlamys</taxon>
    </lineage>
</organism>
<name>A0A836C0G9_9CHLO</name>
<protein>
    <recommendedName>
        <fullName evidence="1">Rhodanese domain-containing protein</fullName>
    </recommendedName>
</protein>
<evidence type="ECO:0000313" key="3">
    <source>
        <dbReference type="Proteomes" id="UP000612055"/>
    </source>
</evidence>
<dbReference type="InterPro" id="IPR044690">
    <property type="entry name" value="CAS_plant"/>
</dbReference>
<dbReference type="SUPFAM" id="SSF52821">
    <property type="entry name" value="Rhodanese/Cell cycle control phosphatase"/>
    <property type="match status" value="1"/>
</dbReference>
<evidence type="ECO:0000259" key="1">
    <source>
        <dbReference type="PROSITE" id="PS50206"/>
    </source>
</evidence>
<reference evidence="2" key="1">
    <citation type="journal article" date="2020" name="bioRxiv">
        <title>Comparative genomics of Chlamydomonas.</title>
        <authorList>
            <person name="Craig R.J."/>
            <person name="Hasan A.R."/>
            <person name="Ness R.W."/>
            <person name="Keightley P.D."/>
        </authorList>
    </citation>
    <scope>NUCLEOTIDE SEQUENCE</scope>
    <source>
        <strain evidence="2">CCAP 11/70</strain>
    </source>
</reference>
<keyword evidence="3" id="KW-1185">Reference proteome</keyword>
<feature type="domain" description="Rhodanese" evidence="1">
    <location>
        <begin position="230"/>
        <end position="346"/>
    </location>
</feature>
<dbReference type="GO" id="GO:0009704">
    <property type="term" value="P:de-etiolation"/>
    <property type="evidence" value="ECO:0007669"/>
    <property type="project" value="InterPro"/>
</dbReference>
<dbReference type="AlphaFoldDB" id="A0A836C0G9"/>
<evidence type="ECO:0000313" key="2">
    <source>
        <dbReference type="EMBL" id="KAG2494454.1"/>
    </source>
</evidence>
<dbReference type="PROSITE" id="PS50206">
    <property type="entry name" value="RHODANESE_3"/>
    <property type="match status" value="1"/>
</dbReference>
<dbReference type="Proteomes" id="UP000612055">
    <property type="component" value="Unassembled WGS sequence"/>
</dbReference>
<dbReference type="GO" id="GO:0090333">
    <property type="term" value="P:regulation of stomatal closure"/>
    <property type="evidence" value="ECO:0007669"/>
    <property type="project" value="InterPro"/>
</dbReference>
<dbReference type="Gene3D" id="3.40.250.10">
    <property type="entry name" value="Rhodanese-like domain"/>
    <property type="match status" value="1"/>
</dbReference>